<dbReference type="Pfam" id="PF07714">
    <property type="entry name" value="PK_Tyr_Ser-Thr"/>
    <property type="match status" value="1"/>
</dbReference>
<name>A0ABN7V2N7_GIGMA</name>
<feature type="non-terminal residue" evidence="2">
    <location>
        <position position="1"/>
    </location>
</feature>
<keyword evidence="3" id="KW-1185">Reference proteome</keyword>
<evidence type="ECO:0000259" key="1">
    <source>
        <dbReference type="PROSITE" id="PS50011"/>
    </source>
</evidence>
<dbReference type="PROSITE" id="PS50011">
    <property type="entry name" value="PROTEIN_KINASE_DOM"/>
    <property type="match status" value="1"/>
</dbReference>
<evidence type="ECO:0000313" key="2">
    <source>
        <dbReference type="EMBL" id="CAG8722569.1"/>
    </source>
</evidence>
<dbReference type="SUPFAM" id="SSF56112">
    <property type="entry name" value="Protein kinase-like (PK-like)"/>
    <property type="match status" value="1"/>
</dbReference>
<dbReference type="InterPro" id="IPR011009">
    <property type="entry name" value="Kinase-like_dom_sf"/>
</dbReference>
<protein>
    <submittedName>
        <fullName evidence="2">19545_t:CDS:1</fullName>
    </submittedName>
</protein>
<organism evidence="2 3">
    <name type="scientific">Gigaspora margarita</name>
    <dbReference type="NCBI Taxonomy" id="4874"/>
    <lineage>
        <taxon>Eukaryota</taxon>
        <taxon>Fungi</taxon>
        <taxon>Fungi incertae sedis</taxon>
        <taxon>Mucoromycota</taxon>
        <taxon>Glomeromycotina</taxon>
        <taxon>Glomeromycetes</taxon>
        <taxon>Diversisporales</taxon>
        <taxon>Gigasporaceae</taxon>
        <taxon>Gigaspora</taxon>
    </lineage>
</organism>
<dbReference type="PANTHER" id="PTHR44329">
    <property type="entry name" value="SERINE/THREONINE-PROTEIN KINASE TNNI3K-RELATED"/>
    <property type="match status" value="1"/>
</dbReference>
<dbReference type="InterPro" id="IPR000719">
    <property type="entry name" value="Prot_kinase_dom"/>
</dbReference>
<comment type="caution">
    <text evidence="2">The sequence shown here is derived from an EMBL/GenBank/DDBJ whole genome shotgun (WGS) entry which is preliminary data.</text>
</comment>
<feature type="domain" description="Protein kinase" evidence="1">
    <location>
        <begin position="51"/>
        <end position="271"/>
    </location>
</feature>
<dbReference type="CDD" id="cd00180">
    <property type="entry name" value="PKc"/>
    <property type="match status" value="1"/>
</dbReference>
<dbReference type="EMBL" id="CAJVQB010008745">
    <property type="protein sequence ID" value="CAG8722569.1"/>
    <property type="molecule type" value="Genomic_DNA"/>
</dbReference>
<dbReference type="Gene3D" id="1.10.510.10">
    <property type="entry name" value="Transferase(Phosphotransferase) domain 1"/>
    <property type="match status" value="1"/>
</dbReference>
<dbReference type="InterPro" id="IPR051681">
    <property type="entry name" value="Ser/Thr_Kinases-Pseudokinases"/>
</dbReference>
<dbReference type="InterPro" id="IPR001245">
    <property type="entry name" value="Ser-Thr/Tyr_kinase_cat_dom"/>
</dbReference>
<accession>A0ABN7V2N7</accession>
<evidence type="ECO:0000313" key="3">
    <source>
        <dbReference type="Proteomes" id="UP000789901"/>
    </source>
</evidence>
<sequence>SKSGSSKVFGSWEYSDPQYRKSPFTYKRNKSSAIYSPDVLFWELSSGEPPFGEQDRNRKGRFGVMYKAYSKDEKRIVALKTLYYCDEKSLCKLVNKMSLKIHKLDSEAKTYCVVFQYVNRGDLQCYLNDYFPKLDWPTKIRMAREISKGIKCLHGINIIHLNLHDKNILIHDDGRMIISYFGLSDSSNNSIASTIYERWEYSDPQYLQSPRDGVPPFRALKAIDVIRAPIEGTPIDFKNLYDAAWDGNPDSRPDIREICKKLDNVQLEQDS</sequence>
<gene>
    <name evidence="2" type="ORF">GMARGA_LOCUS13657</name>
</gene>
<dbReference type="Proteomes" id="UP000789901">
    <property type="component" value="Unassembled WGS sequence"/>
</dbReference>
<proteinExistence type="predicted"/>
<reference evidence="2 3" key="1">
    <citation type="submission" date="2021-06" db="EMBL/GenBank/DDBJ databases">
        <authorList>
            <person name="Kallberg Y."/>
            <person name="Tangrot J."/>
            <person name="Rosling A."/>
        </authorList>
    </citation>
    <scope>NUCLEOTIDE SEQUENCE [LARGE SCALE GENOMIC DNA]</scope>
    <source>
        <strain evidence="2 3">120-4 pot B 10/14</strain>
    </source>
</reference>